<evidence type="ECO:0000256" key="2">
    <source>
        <dbReference type="ARBA" id="ARBA00022679"/>
    </source>
</evidence>
<dbReference type="EMBL" id="HG670306">
    <property type="protein sequence ID" value="CDM86407.1"/>
    <property type="molecule type" value="Genomic_DNA"/>
</dbReference>
<keyword evidence="3" id="KW-0547">Nucleotide-binding</keyword>
<name>A0A077S4L8_WHEAT</name>
<dbReference type="Gene3D" id="1.10.510.10">
    <property type="entry name" value="Transferase(Phosphotransferase) domain 1"/>
    <property type="match status" value="1"/>
</dbReference>
<evidence type="ECO:0000259" key="6">
    <source>
        <dbReference type="PROSITE" id="PS50011"/>
    </source>
</evidence>
<dbReference type="PANTHER" id="PTHR24349">
    <property type="entry name" value="SERINE/THREONINE-PROTEIN KINASE"/>
    <property type="match status" value="1"/>
</dbReference>
<accession>A0A077S4L8</accession>
<dbReference type="InterPro" id="IPR050205">
    <property type="entry name" value="CDPK_Ser/Thr_kinases"/>
</dbReference>
<dbReference type="GO" id="GO:0005524">
    <property type="term" value="F:ATP binding"/>
    <property type="evidence" value="ECO:0007669"/>
    <property type="project" value="UniProtKB-KW"/>
</dbReference>
<dbReference type="InterPro" id="IPR011009">
    <property type="entry name" value="Kinase-like_dom_sf"/>
</dbReference>
<keyword evidence="4" id="KW-0418">Kinase</keyword>
<organism evidence="7">
    <name type="scientific">Triticum aestivum</name>
    <name type="common">Wheat</name>
    <dbReference type="NCBI Taxonomy" id="4565"/>
    <lineage>
        <taxon>Eukaryota</taxon>
        <taxon>Viridiplantae</taxon>
        <taxon>Streptophyta</taxon>
        <taxon>Embryophyta</taxon>
        <taxon>Tracheophyta</taxon>
        <taxon>Spermatophyta</taxon>
        <taxon>Magnoliopsida</taxon>
        <taxon>Liliopsida</taxon>
        <taxon>Poales</taxon>
        <taxon>Poaceae</taxon>
        <taxon>BOP clade</taxon>
        <taxon>Pooideae</taxon>
        <taxon>Triticodae</taxon>
        <taxon>Triticeae</taxon>
        <taxon>Triticinae</taxon>
        <taxon>Triticum</taxon>
    </lineage>
</organism>
<protein>
    <recommendedName>
        <fullName evidence="6">Protein kinase domain-containing protein</fullName>
    </recommendedName>
</protein>
<evidence type="ECO:0000256" key="4">
    <source>
        <dbReference type="ARBA" id="ARBA00022777"/>
    </source>
</evidence>
<dbReference type="GO" id="GO:0004674">
    <property type="term" value="F:protein serine/threonine kinase activity"/>
    <property type="evidence" value="ECO:0007669"/>
    <property type="project" value="UniProtKB-KW"/>
</dbReference>
<keyword evidence="2" id="KW-0808">Transferase</keyword>
<dbReference type="HOGENOM" id="CLU_2459304_0_0_1"/>
<feature type="domain" description="Protein kinase" evidence="6">
    <location>
        <begin position="1"/>
        <end position="89"/>
    </location>
</feature>
<evidence type="ECO:0000256" key="5">
    <source>
        <dbReference type="ARBA" id="ARBA00022840"/>
    </source>
</evidence>
<evidence type="ECO:0000256" key="3">
    <source>
        <dbReference type="ARBA" id="ARBA00022741"/>
    </source>
</evidence>
<dbReference type="InterPro" id="IPR000719">
    <property type="entry name" value="Prot_kinase_dom"/>
</dbReference>
<evidence type="ECO:0000256" key="1">
    <source>
        <dbReference type="ARBA" id="ARBA00022527"/>
    </source>
</evidence>
<sequence length="89" mass="9912">MPLRLLQADEKFRDIPGSAYYVDPEVLKRIYGADNCIWSAGVILHILLSGIPPFWAAGQRSGVRERSVGSGQRLIGRCEYAVGTRFMTL</sequence>
<proteinExistence type="predicted"/>
<dbReference type="AlphaFoldDB" id="A0A077S4L8"/>
<reference evidence="7" key="1">
    <citation type="journal article" date="2014" name="Science">
        <title>Structural and functional partitioning of bread wheat chromosome 3B.</title>
        <authorList>
            <person name="Choulet F."/>
            <person name="Alberti A."/>
            <person name="Theil S."/>
            <person name="Glover N."/>
            <person name="Barbe V."/>
            <person name="Daron J."/>
            <person name="Pingault L."/>
            <person name="Sourdille P."/>
            <person name="Couloux A."/>
            <person name="Paux E."/>
            <person name="Leroy P."/>
            <person name="Mangenot S."/>
            <person name="Guilhot N."/>
            <person name="Le Gouis J."/>
            <person name="Balfourier F."/>
            <person name="Alaux M."/>
            <person name="Jamilloux V."/>
            <person name="Poulain J."/>
            <person name="Durand C."/>
            <person name="Bellec A."/>
            <person name="Gaspin C."/>
            <person name="Safar J."/>
            <person name="Dolezel J."/>
            <person name="Rogers J."/>
            <person name="Vandepoele K."/>
            <person name="Aury J.M."/>
            <person name="Mayer K."/>
            <person name="Berges H."/>
            <person name="Quesneville H."/>
            <person name="Wincker P."/>
            <person name="Feuillet C."/>
        </authorList>
    </citation>
    <scope>NUCLEOTIDE SEQUENCE</scope>
</reference>
<dbReference type="SUPFAM" id="SSF56112">
    <property type="entry name" value="Protein kinase-like (PK-like)"/>
    <property type="match status" value="1"/>
</dbReference>
<gene>
    <name evidence="7" type="ORF">TRAES_3BF279900040CFD_c1</name>
</gene>
<keyword evidence="5" id="KW-0067">ATP-binding</keyword>
<evidence type="ECO:0000313" key="7">
    <source>
        <dbReference type="EMBL" id="CDM86407.1"/>
    </source>
</evidence>
<keyword evidence="1" id="KW-0723">Serine/threonine-protein kinase</keyword>
<dbReference type="PROSITE" id="PS50011">
    <property type="entry name" value="PROTEIN_KINASE_DOM"/>
    <property type="match status" value="1"/>
</dbReference>